<sequence>MINITFSTCWYNFKAKFPSETYLQWIDNMLSNVNNYYLVVYTDAQGYTMLKQYETDKIKMIIKDPEQFYNYKYKTHWIKNHQNNPLLNTKVDWKVNMLWSEKVHFVNETVQRQYFNTEFYGWCDIGYFRNRQIDLTKEQLKQWPTPDKINQLNKDNVYYALVNQDVAFINQLYLFIQHKNKNGLPTQQIPANQISVAGGFFVLHKDKIQWWKETFDNKLHTYFMNNYLVKDDQIIVIDCIFSDINNFALQKESHPVYDNWFLFQRALL</sequence>
<dbReference type="AlphaFoldDB" id="A0A6C0IRN1"/>
<evidence type="ECO:0000313" key="1">
    <source>
        <dbReference type="EMBL" id="QHT94537.1"/>
    </source>
</evidence>
<protein>
    <submittedName>
        <fullName evidence="1">Uncharacterized protein</fullName>
    </submittedName>
</protein>
<accession>A0A6C0IRN1</accession>
<organism evidence="1">
    <name type="scientific">viral metagenome</name>
    <dbReference type="NCBI Taxonomy" id="1070528"/>
    <lineage>
        <taxon>unclassified sequences</taxon>
        <taxon>metagenomes</taxon>
        <taxon>organismal metagenomes</taxon>
    </lineage>
</organism>
<reference evidence="1" key="1">
    <citation type="journal article" date="2020" name="Nature">
        <title>Giant virus diversity and host interactions through global metagenomics.</title>
        <authorList>
            <person name="Schulz F."/>
            <person name="Roux S."/>
            <person name="Paez-Espino D."/>
            <person name="Jungbluth S."/>
            <person name="Walsh D.A."/>
            <person name="Denef V.J."/>
            <person name="McMahon K.D."/>
            <person name="Konstantinidis K.T."/>
            <person name="Eloe-Fadrosh E.A."/>
            <person name="Kyrpides N.C."/>
            <person name="Woyke T."/>
        </authorList>
    </citation>
    <scope>NUCLEOTIDE SEQUENCE</scope>
    <source>
        <strain evidence="1">GVMAG-M-3300024258-28</strain>
    </source>
</reference>
<name>A0A6C0IRN1_9ZZZZ</name>
<proteinExistence type="predicted"/>
<dbReference type="EMBL" id="MN740224">
    <property type="protein sequence ID" value="QHT94537.1"/>
    <property type="molecule type" value="Genomic_DNA"/>
</dbReference>